<organism evidence="3 4">
    <name type="scientific">Phycicoccus elongatus Lp2</name>
    <dbReference type="NCBI Taxonomy" id="1193181"/>
    <lineage>
        <taxon>Bacteria</taxon>
        <taxon>Bacillati</taxon>
        <taxon>Actinomycetota</taxon>
        <taxon>Actinomycetes</taxon>
        <taxon>Micrococcales</taxon>
        <taxon>Intrasporangiaceae</taxon>
        <taxon>Phycicoccus</taxon>
    </lineage>
</organism>
<evidence type="ECO:0000313" key="4">
    <source>
        <dbReference type="Proteomes" id="UP000013167"/>
    </source>
</evidence>
<name>N0E5M9_9MICO</name>
<protein>
    <recommendedName>
        <fullName evidence="2">DUF222 domain-containing protein</fullName>
    </recommendedName>
</protein>
<dbReference type="InterPro" id="IPR003870">
    <property type="entry name" value="DUF222"/>
</dbReference>
<evidence type="ECO:0000259" key="2">
    <source>
        <dbReference type="Pfam" id="PF02720"/>
    </source>
</evidence>
<dbReference type="Pfam" id="PF02720">
    <property type="entry name" value="DUF222"/>
    <property type="match status" value="1"/>
</dbReference>
<evidence type="ECO:0000256" key="1">
    <source>
        <dbReference type="SAM" id="MobiDB-lite"/>
    </source>
</evidence>
<dbReference type="HOGENOM" id="CLU_021786_0_1_11"/>
<dbReference type="eggNOG" id="COG1403">
    <property type="taxonomic scope" value="Bacteria"/>
</dbReference>
<dbReference type="AlphaFoldDB" id="N0E5M9"/>
<keyword evidence="4" id="KW-1185">Reference proteome</keyword>
<gene>
    <name evidence="3" type="ORF">BN10_930015</name>
</gene>
<dbReference type="STRING" id="1193181.BN10_930015"/>
<dbReference type="Proteomes" id="UP000013167">
    <property type="component" value="Unassembled WGS sequence"/>
</dbReference>
<feature type="compositionally biased region" description="Polar residues" evidence="1">
    <location>
        <begin position="435"/>
        <end position="445"/>
    </location>
</feature>
<accession>N0E5M9</accession>
<feature type="region of interest" description="Disordered" evidence="1">
    <location>
        <begin position="434"/>
        <end position="463"/>
    </location>
</feature>
<evidence type="ECO:0000313" key="3">
    <source>
        <dbReference type="EMBL" id="CCH71441.1"/>
    </source>
</evidence>
<feature type="domain" description="DUF222" evidence="2">
    <location>
        <begin position="58"/>
        <end position="370"/>
    </location>
</feature>
<sequence length="487" mass="51758">MYDQGMTIELRDLLPAADPVAGVAFFMGWLRRVDMLALTPEEQLALAGQIEAAKGTMAAAQARAVAEFDAAQRVEHVQRGGRPETAGRSVGSQVGLALRTSPSRGDAFGRMAVVLTDQMPHTMRALEEGRIGEYAASVMVSATSGLPSELREEIDERLAGPDSTDGLVEPGQIALETMTPRQIAGACRRLAAELDAAAVVARNARAAAGRGVCVRPAPDGQAYLTVQGPMVEVVGAYAALTRDTDRVCSGADEAESADGRGRGAVMADLALRRLSGRAVDEPQPLTINLVMTDRSLTGLGDGRRSVDEPVRVAGHGHLPAGQVRALLADPAVDARVRRLFTTPSGRDLVAMESRARHFPKGLRTMIRLRDDVCATPWCDAPVRHDDHVTAHSAGGSTGFHTGSGLCARCNLVKEDPGWSVSVTGRGSADRVTVTRAPTGTLQRSQAPPVMGAGWRSPDPPREEIEEWFGPEHMAVIEARAQWESEPA</sequence>
<dbReference type="OrthoDB" id="5241234at2"/>
<dbReference type="EMBL" id="CAIZ01000167">
    <property type="protein sequence ID" value="CCH71441.1"/>
    <property type="molecule type" value="Genomic_DNA"/>
</dbReference>
<reference evidence="3 4" key="1">
    <citation type="journal article" date="2013" name="ISME J.">
        <title>A metabolic model for members of the genus Tetrasphaera involved in enhanced biological phosphorus removal.</title>
        <authorList>
            <person name="Kristiansen R."/>
            <person name="Nguyen H.T.T."/>
            <person name="Saunders A.M."/>
            <person name="Nielsen J.L."/>
            <person name="Wimmer R."/>
            <person name="Le V.Q."/>
            <person name="McIlroy S.J."/>
            <person name="Petrovski S."/>
            <person name="Seviour R.J."/>
            <person name="Calteau A."/>
            <person name="Nielsen K.L."/>
            <person name="Nielsen P.H."/>
        </authorList>
    </citation>
    <scope>NUCLEOTIDE SEQUENCE [LARGE SCALE GENOMIC DNA]</scope>
    <source>
        <strain evidence="3 4">Lp2</strain>
    </source>
</reference>
<comment type="caution">
    <text evidence="3">The sequence shown here is derived from an EMBL/GenBank/DDBJ whole genome shotgun (WGS) entry which is preliminary data.</text>
</comment>
<proteinExistence type="predicted"/>